<evidence type="ECO:0000313" key="1">
    <source>
        <dbReference type="EMBL" id="GAG94916.1"/>
    </source>
</evidence>
<organism evidence="1">
    <name type="scientific">marine sediment metagenome</name>
    <dbReference type="NCBI Taxonomy" id="412755"/>
    <lineage>
        <taxon>unclassified sequences</taxon>
        <taxon>metagenomes</taxon>
        <taxon>ecological metagenomes</taxon>
    </lineage>
</organism>
<name>X1DES4_9ZZZZ</name>
<feature type="non-terminal residue" evidence="1">
    <location>
        <position position="31"/>
    </location>
</feature>
<accession>X1DES4</accession>
<dbReference type="EMBL" id="BART01026273">
    <property type="protein sequence ID" value="GAG94916.1"/>
    <property type="molecule type" value="Genomic_DNA"/>
</dbReference>
<gene>
    <name evidence="1" type="ORF">S01H4_46920</name>
</gene>
<dbReference type="AlphaFoldDB" id="X1DES4"/>
<protein>
    <submittedName>
        <fullName evidence="1">Uncharacterized protein</fullName>
    </submittedName>
</protein>
<proteinExistence type="predicted"/>
<reference evidence="1" key="1">
    <citation type="journal article" date="2014" name="Front. Microbiol.">
        <title>High frequency of phylogenetically diverse reductive dehalogenase-homologous genes in deep subseafloor sedimentary metagenomes.</title>
        <authorList>
            <person name="Kawai M."/>
            <person name="Futagami T."/>
            <person name="Toyoda A."/>
            <person name="Takaki Y."/>
            <person name="Nishi S."/>
            <person name="Hori S."/>
            <person name="Arai W."/>
            <person name="Tsubouchi T."/>
            <person name="Morono Y."/>
            <person name="Uchiyama I."/>
            <person name="Ito T."/>
            <person name="Fujiyama A."/>
            <person name="Inagaki F."/>
            <person name="Takami H."/>
        </authorList>
    </citation>
    <scope>NUCLEOTIDE SEQUENCE</scope>
    <source>
        <strain evidence="1">Expedition CK06-06</strain>
    </source>
</reference>
<comment type="caution">
    <text evidence="1">The sequence shown here is derived from an EMBL/GenBank/DDBJ whole genome shotgun (WGS) entry which is preliminary data.</text>
</comment>
<sequence>MKVFTQKRFAKEMGFPSAGAATFHRFLDKAI</sequence>